<evidence type="ECO:0000313" key="2">
    <source>
        <dbReference type="EMBL" id="GER45598.1"/>
    </source>
</evidence>
<reference evidence="3" key="1">
    <citation type="journal article" date="2019" name="Curr. Biol.">
        <title>Genome Sequence of Striga asiatica Provides Insight into the Evolution of Plant Parasitism.</title>
        <authorList>
            <person name="Yoshida S."/>
            <person name="Kim S."/>
            <person name="Wafula E.K."/>
            <person name="Tanskanen J."/>
            <person name="Kim Y.M."/>
            <person name="Honaas L."/>
            <person name="Yang Z."/>
            <person name="Spallek T."/>
            <person name="Conn C.E."/>
            <person name="Ichihashi Y."/>
            <person name="Cheong K."/>
            <person name="Cui S."/>
            <person name="Der J.P."/>
            <person name="Gundlach H."/>
            <person name="Jiao Y."/>
            <person name="Hori C."/>
            <person name="Ishida J.K."/>
            <person name="Kasahara H."/>
            <person name="Kiba T."/>
            <person name="Kim M.S."/>
            <person name="Koo N."/>
            <person name="Laohavisit A."/>
            <person name="Lee Y.H."/>
            <person name="Lumba S."/>
            <person name="McCourt P."/>
            <person name="Mortimer J.C."/>
            <person name="Mutuku J.M."/>
            <person name="Nomura T."/>
            <person name="Sasaki-Sekimoto Y."/>
            <person name="Seto Y."/>
            <person name="Wang Y."/>
            <person name="Wakatake T."/>
            <person name="Sakakibara H."/>
            <person name="Demura T."/>
            <person name="Yamaguchi S."/>
            <person name="Yoneyama K."/>
            <person name="Manabe R.I."/>
            <person name="Nelson D.C."/>
            <person name="Schulman A.H."/>
            <person name="Timko M.P."/>
            <person name="dePamphilis C.W."/>
            <person name="Choi D."/>
            <person name="Shirasu K."/>
        </authorList>
    </citation>
    <scope>NUCLEOTIDE SEQUENCE [LARGE SCALE GENOMIC DNA]</scope>
    <source>
        <strain evidence="3">cv. UVA1</strain>
    </source>
</reference>
<evidence type="ECO:0000313" key="3">
    <source>
        <dbReference type="Proteomes" id="UP000325081"/>
    </source>
</evidence>
<proteinExistence type="predicted"/>
<dbReference type="EMBL" id="BKCP01007183">
    <property type="protein sequence ID" value="GER45598.1"/>
    <property type="molecule type" value="Genomic_DNA"/>
</dbReference>
<sequence length="127" mass="14340">MRKRDSATESDIAVVDERAVGKIEQNLSITPLGQLSSHLSWFPILLQKFDQSFELEPARDTHPFQLPQPTDSVGQDTKECKRTYPSTVAILTSFDTRNATRMGMPEKRSEPSYDDSDPIGQKTSWLP</sequence>
<name>A0A5A7QL08_STRAF</name>
<gene>
    <name evidence="2" type="ORF">STAS_22559</name>
</gene>
<feature type="region of interest" description="Disordered" evidence="1">
    <location>
        <begin position="95"/>
        <end position="127"/>
    </location>
</feature>
<keyword evidence="3" id="KW-1185">Reference proteome</keyword>
<organism evidence="2 3">
    <name type="scientific">Striga asiatica</name>
    <name type="common">Asiatic witchweed</name>
    <name type="synonym">Buchnera asiatica</name>
    <dbReference type="NCBI Taxonomy" id="4170"/>
    <lineage>
        <taxon>Eukaryota</taxon>
        <taxon>Viridiplantae</taxon>
        <taxon>Streptophyta</taxon>
        <taxon>Embryophyta</taxon>
        <taxon>Tracheophyta</taxon>
        <taxon>Spermatophyta</taxon>
        <taxon>Magnoliopsida</taxon>
        <taxon>eudicotyledons</taxon>
        <taxon>Gunneridae</taxon>
        <taxon>Pentapetalae</taxon>
        <taxon>asterids</taxon>
        <taxon>lamiids</taxon>
        <taxon>Lamiales</taxon>
        <taxon>Orobanchaceae</taxon>
        <taxon>Buchnereae</taxon>
        <taxon>Striga</taxon>
    </lineage>
</organism>
<evidence type="ECO:0000256" key="1">
    <source>
        <dbReference type="SAM" id="MobiDB-lite"/>
    </source>
</evidence>
<accession>A0A5A7QL08</accession>
<comment type="caution">
    <text evidence="2">The sequence shown here is derived from an EMBL/GenBank/DDBJ whole genome shotgun (WGS) entry which is preliminary data.</text>
</comment>
<dbReference type="AlphaFoldDB" id="A0A5A7QL08"/>
<protein>
    <submittedName>
        <fullName evidence="2">Arabidopsis phospholipase-like protein</fullName>
    </submittedName>
</protein>
<dbReference type="Proteomes" id="UP000325081">
    <property type="component" value="Unassembled WGS sequence"/>
</dbReference>